<feature type="transmembrane region" description="Helical" evidence="5">
    <location>
        <begin position="439"/>
        <end position="461"/>
    </location>
</feature>
<evidence type="ECO:0000313" key="6">
    <source>
        <dbReference type="EMBL" id="OIW30946.1"/>
    </source>
</evidence>
<dbReference type="EMBL" id="KV875096">
    <property type="protein sequence ID" value="OIW30946.1"/>
    <property type="molecule type" value="Genomic_DNA"/>
</dbReference>
<keyword evidence="4 5" id="KW-0472">Membrane</keyword>
<evidence type="ECO:0000256" key="5">
    <source>
        <dbReference type="SAM" id="Phobius"/>
    </source>
</evidence>
<sequence>MEPQDRYVASLKSYAAGPRVSCRSGGEHFKCLVQFFDDQIRSSRSHRYQSPSTIAMAIFSDSQEGRQWLALPRAADEVISIPPVCQGTAHLVFIHGFASATALAAIGAHYRVDPEFFRRCVGFIKGPSFYDYPPLPTASRTVGRLRISTLCARKVPLTMKEVESLRKEESARVARHHQQLTSNVTIGSSIVRAFATLNEVLVAVEQDVLFCVRKRKQGGWSAIIWQDMGQPLDRLVNAPWHTKGSTEIEPKPVIQHGWNKARKASGNNTASGADEPGGDSCNFGMTYGSTLASSIVRSDATYALSELYALAAASENQFLNATLNLAEEAARSSSRHEEQARRDLQYFKLLLDSHTMHLEESLAFINLCGSPAWPGATDPSEQETVKAQMHDMAVNFGYLVSRSKDLSAKCSQGIRDMVNGSRLSELQTSRRQGEAVYRLSLLALFFLPLSLTTGIFGMNIYELNSGSGKIQNVFIVTVVSMGLTCLMCFPREVVRAGSYFFRRPRRGLPNE</sequence>
<dbReference type="GO" id="GO:0016020">
    <property type="term" value="C:membrane"/>
    <property type="evidence" value="ECO:0007669"/>
    <property type="project" value="UniProtKB-SubCell"/>
</dbReference>
<evidence type="ECO:0000313" key="7">
    <source>
        <dbReference type="Proteomes" id="UP000182658"/>
    </source>
</evidence>
<reference evidence="6 7" key="1">
    <citation type="submission" date="2016-10" db="EMBL/GenBank/DDBJ databases">
        <title>Draft genome sequence of Coniochaeta ligniaria NRRL30616, a lignocellulolytic fungus for bioabatement of inhibitors in plant biomass hydrolysates.</title>
        <authorList>
            <consortium name="DOE Joint Genome Institute"/>
            <person name="Jimenez D.J."/>
            <person name="Hector R.E."/>
            <person name="Riley R."/>
            <person name="Sun H."/>
            <person name="Grigoriev I.V."/>
            <person name="Van Elsas J.D."/>
            <person name="Nichols N.N."/>
        </authorList>
    </citation>
    <scope>NUCLEOTIDE SEQUENCE [LARGE SCALE GENOMIC DNA]</scope>
    <source>
        <strain evidence="6 7">NRRL 30616</strain>
    </source>
</reference>
<organism evidence="6 7">
    <name type="scientific">Coniochaeta ligniaria NRRL 30616</name>
    <dbReference type="NCBI Taxonomy" id="1408157"/>
    <lineage>
        <taxon>Eukaryota</taxon>
        <taxon>Fungi</taxon>
        <taxon>Dikarya</taxon>
        <taxon>Ascomycota</taxon>
        <taxon>Pezizomycotina</taxon>
        <taxon>Sordariomycetes</taxon>
        <taxon>Sordariomycetidae</taxon>
        <taxon>Coniochaetales</taxon>
        <taxon>Coniochaetaceae</taxon>
        <taxon>Coniochaeta</taxon>
    </lineage>
</organism>
<dbReference type="STRING" id="1408157.A0A1J7JT58"/>
<accession>A0A1J7JT58</accession>
<dbReference type="GO" id="GO:0046873">
    <property type="term" value="F:metal ion transmembrane transporter activity"/>
    <property type="evidence" value="ECO:0007669"/>
    <property type="project" value="InterPro"/>
</dbReference>
<dbReference type="Proteomes" id="UP000182658">
    <property type="component" value="Unassembled WGS sequence"/>
</dbReference>
<dbReference type="Pfam" id="PF01544">
    <property type="entry name" value="CorA"/>
    <property type="match status" value="1"/>
</dbReference>
<dbReference type="InterPro" id="IPR002523">
    <property type="entry name" value="MgTranspt_CorA/ZnTranspt_ZntB"/>
</dbReference>
<protein>
    <recommendedName>
        <fullName evidence="8">Cora-domain-containing protein</fullName>
    </recommendedName>
</protein>
<evidence type="ECO:0000256" key="1">
    <source>
        <dbReference type="ARBA" id="ARBA00004141"/>
    </source>
</evidence>
<name>A0A1J7JT58_9PEZI</name>
<gene>
    <name evidence="6" type="ORF">CONLIGDRAFT_700600</name>
</gene>
<comment type="subcellular location">
    <subcellularLocation>
        <location evidence="1">Membrane</location>
        <topology evidence="1">Multi-pass membrane protein</topology>
    </subcellularLocation>
</comment>
<dbReference type="InParanoid" id="A0A1J7JT58"/>
<evidence type="ECO:0000256" key="2">
    <source>
        <dbReference type="ARBA" id="ARBA00022692"/>
    </source>
</evidence>
<dbReference type="AlphaFoldDB" id="A0A1J7JT58"/>
<dbReference type="OrthoDB" id="3231000at2759"/>
<feature type="transmembrane region" description="Helical" evidence="5">
    <location>
        <begin position="473"/>
        <end position="494"/>
    </location>
</feature>
<keyword evidence="2 5" id="KW-0812">Transmembrane</keyword>
<keyword evidence="7" id="KW-1185">Reference proteome</keyword>
<evidence type="ECO:0000256" key="4">
    <source>
        <dbReference type="ARBA" id="ARBA00023136"/>
    </source>
</evidence>
<keyword evidence="3 5" id="KW-1133">Transmembrane helix</keyword>
<evidence type="ECO:0008006" key="8">
    <source>
        <dbReference type="Google" id="ProtNLM"/>
    </source>
</evidence>
<proteinExistence type="predicted"/>
<dbReference type="SUPFAM" id="SSF144083">
    <property type="entry name" value="Magnesium transport protein CorA, transmembrane region"/>
    <property type="match status" value="1"/>
</dbReference>
<evidence type="ECO:0000256" key="3">
    <source>
        <dbReference type="ARBA" id="ARBA00022989"/>
    </source>
</evidence>
<dbReference type="Gene3D" id="1.20.58.340">
    <property type="entry name" value="Magnesium transport protein CorA, transmembrane region"/>
    <property type="match status" value="1"/>
</dbReference>
<dbReference type="InterPro" id="IPR045863">
    <property type="entry name" value="CorA_TM1_TM2"/>
</dbReference>